<sequence>MDTNIYYIPEHEGILITSNFAEIQKWMDLGVNPKVEYIPISISDLNKYTFKGIGFEKVSNEYFQSIKEIFSEYKFDDVSFHESTVDLSDVIFDVRHFVIGDKSNINLSEKNFKNLEEVTFLSLKTFKGKILTKLNSVNKIVLWFENKKGNTLLSHFPRLKELHIFNGSEVQLDLVENKDIKNLRLGNLPKLEKIIFNSETVIKKAIIENCKKLDTSELPK</sequence>
<accession>A0A3M7L7Y8</accession>
<organism evidence="1 2">
    <name type="scientific">Chryseobacterium nematophagum</name>
    <dbReference type="NCBI Taxonomy" id="2305228"/>
    <lineage>
        <taxon>Bacteria</taxon>
        <taxon>Pseudomonadati</taxon>
        <taxon>Bacteroidota</taxon>
        <taxon>Flavobacteriia</taxon>
        <taxon>Flavobacteriales</taxon>
        <taxon>Weeksellaceae</taxon>
        <taxon>Chryseobacterium group</taxon>
        <taxon>Chryseobacterium</taxon>
    </lineage>
</organism>
<keyword evidence="2" id="KW-1185">Reference proteome</keyword>
<comment type="caution">
    <text evidence="1">The sequence shown here is derived from an EMBL/GenBank/DDBJ whole genome shotgun (WGS) entry which is preliminary data.</text>
</comment>
<gene>
    <name evidence="1" type="ORF">D1632_14095</name>
</gene>
<dbReference type="AlphaFoldDB" id="A0A3M7L7Y8"/>
<dbReference type="EMBL" id="QWIV01000014">
    <property type="protein sequence ID" value="RMZ58717.1"/>
    <property type="molecule type" value="Genomic_DNA"/>
</dbReference>
<reference evidence="1 2" key="1">
    <citation type="submission" date="2018-08" db="EMBL/GenBank/DDBJ databases">
        <title>Chryseobacterium nematophagum: a novel matrix digesting pathogen of nematodes.</title>
        <authorList>
            <person name="Page A."/>
            <person name="Roberts M."/>
            <person name="Felix M.-A."/>
            <person name="Weir W."/>
        </authorList>
    </citation>
    <scope>NUCLEOTIDE SEQUENCE [LARGE SCALE GENOMIC DNA]</scope>
    <source>
        <strain evidence="1 2">JUb275</strain>
    </source>
</reference>
<evidence type="ECO:0000313" key="2">
    <source>
        <dbReference type="Proteomes" id="UP000267524"/>
    </source>
</evidence>
<name>A0A3M7L7Y8_9FLAO</name>
<proteinExistence type="predicted"/>
<dbReference type="Proteomes" id="UP000267524">
    <property type="component" value="Unassembled WGS sequence"/>
</dbReference>
<evidence type="ECO:0000313" key="1">
    <source>
        <dbReference type="EMBL" id="RMZ58717.1"/>
    </source>
</evidence>
<protein>
    <recommendedName>
        <fullName evidence="3">Leucine-rich repeat domain-containing protein</fullName>
    </recommendedName>
</protein>
<evidence type="ECO:0008006" key="3">
    <source>
        <dbReference type="Google" id="ProtNLM"/>
    </source>
</evidence>